<feature type="region of interest" description="Disordered" evidence="1">
    <location>
        <begin position="88"/>
        <end position="110"/>
    </location>
</feature>
<evidence type="ECO:0000259" key="2">
    <source>
        <dbReference type="Pfam" id="PF19631"/>
    </source>
</evidence>
<comment type="caution">
    <text evidence="3">The sequence shown here is derived from an EMBL/GenBank/DDBJ whole genome shotgun (WGS) entry which is preliminary data.</text>
</comment>
<organism evidence="3 4">
    <name type="scientific">Streptomyces diastatochromogenes</name>
    <dbReference type="NCBI Taxonomy" id="42236"/>
    <lineage>
        <taxon>Bacteria</taxon>
        <taxon>Bacillati</taxon>
        <taxon>Actinomycetota</taxon>
        <taxon>Actinomycetes</taxon>
        <taxon>Kitasatosporales</taxon>
        <taxon>Streptomycetaceae</taxon>
        <taxon>Streptomyces</taxon>
    </lineage>
</organism>
<name>A0A233SH65_STRDA</name>
<sequence>MQTDGTELSEAIAAVRAGLADARSMGAGSEVKFVPEEVTLDFSIELRRSKKRGGTVKAYVLSGEAGGESAGTDGRRVTIRLRVVDDDGRELPVGDQVSPEELRRPDGRKR</sequence>
<protein>
    <recommendedName>
        <fullName evidence="2">Trypsin-co-occurring domain-containing protein</fullName>
    </recommendedName>
</protein>
<dbReference type="InterPro" id="IPR045608">
    <property type="entry name" value="Trypco2"/>
</dbReference>
<feature type="compositionally biased region" description="Basic and acidic residues" evidence="1">
    <location>
        <begin position="100"/>
        <end position="110"/>
    </location>
</feature>
<proteinExistence type="predicted"/>
<gene>
    <name evidence="3" type="ORF">BEK98_17905</name>
</gene>
<accession>A0A233SH65</accession>
<feature type="domain" description="Trypsin-co-occurring" evidence="2">
    <location>
        <begin position="7"/>
        <end position="82"/>
    </location>
</feature>
<dbReference type="Proteomes" id="UP000215483">
    <property type="component" value="Unassembled WGS sequence"/>
</dbReference>
<dbReference type="AlphaFoldDB" id="A0A233SH65"/>
<reference evidence="3 4" key="1">
    <citation type="submission" date="2016-07" db="EMBL/GenBank/DDBJ databases">
        <title>Draft genome of Streptomyces diastatochromogenes.</title>
        <authorList>
            <person name="Podduturi R."/>
            <person name="Lukassen M.B."/>
            <person name="Clausen N."/>
            <person name="Nielsen J.L."/>
            <person name="Jorgensen N.O."/>
        </authorList>
    </citation>
    <scope>NUCLEOTIDE SEQUENCE [LARGE SCALE GENOMIC DNA]</scope>
    <source>
        <strain evidence="3 4">DSM 40608</strain>
    </source>
</reference>
<keyword evidence="4" id="KW-1185">Reference proteome</keyword>
<dbReference type="OrthoDB" id="3696289at2"/>
<dbReference type="EMBL" id="MCGQ01000014">
    <property type="protein sequence ID" value="OXY94987.1"/>
    <property type="molecule type" value="Genomic_DNA"/>
</dbReference>
<evidence type="ECO:0000313" key="4">
    <source>
        <dbReference type="Proteomes" id="UP000215483"/>
    </source>
</evidence>
<evidence type="ECO:0000256" key="1">
    <source>
        <dbReference type="SAM" id="MobiDB-lite"/>
    </source>
</evidence>
<dbReference type="RefSeq" id="WP_094217623.1">
    <property type="nucleotide sequence ID" value="NZ_MCGQ01000014.1"/>
</dbReference>
<dbReference type="Pfam" id="PF19631">
    <property type="entry name" value="Trypco2"/>
    <property type="match status" value="1"/>
</dbReference>
<evidence type="ECO:0000313" key="3">
    <source>
        <dbReference type="EMBL" id="OXY94987.1"/>
    </source>
</evidence>